<protein>
    <submittedName>
        <fullName evidence="1">Lipoprotein, putative</fullName>
    </submittedName>
</protein>
<name>A1ZMW8_MICM2</name>
<keyword evidence="1" id="KW-0449">Lipoprotein</keyword>
<proteinExistence type="predicted"/>
<dbReference type="Proteomes" id="UP000004095">
    <property type="component" value="Unassembled WGS sequence"/>
</dbReference>
<organism evidence="1 2">
    <name type="scientific">Microscilla marina ATCC 23134</name>
    <dbReference type="NCBI Taxonomy" id="313606"/>
    <lineage>
        <taxon>Bacteria</taxon>
        <taxon>Pseudomonadati</taxon>
        <taxon>Bacteroidota</taxon>
        <taxon>Cytophagia</taxon>
        <taxon>Cytophagales</taxon>
        <taxon>Microscillaceae</taxon>
        <taxon>Microscilla</taxon>
    </lineage>
</organism>
<accession>A1ZMW8</accession>
<evidence type="ECO:0000313" key="2">
    <source>
        <dbReference type="Proteomes" id="UP000004095"/>
    </source>
</evidence>
<evidence type="ECO:0000313" key="1">
    <source>
        <dbReference type="EMBL" id="EAY28149.1"/>
    </source>
</evidence>
<reference evidence="1 2" key="1">
    <citation type="submission" date="2007-01" db="EMBL/GenBank/DDBJ databases">
        <authorList>
            <person name="Haygood M."/>
            <person name="Podell S."/>
            <person name="Anderson C."/>
            <person name="Hopkinson B."/>
            <person name="Roe K."/>
            <person name="Barbeau K."/>
            <person name="Gaasterland T."/>
            <person name="Ferriera S."/>
            <person name="Johnson J."/>
            <person name="Kravitz S."/>
            <person name="Beeson K."/>
            <person name="Sutton G."/>
            <person name="Rogers Y.-H."/>
            <person name="Friedman R."/>
            <person name="Frazier M."/>
            <person name="Venter J.C."/>
        </authorList>
    </citation>
    <scope>NUCLEOTIDE SEQUENCE [LARGE SCALE GENOMIC DNA]</scope>
    <source>
        <strain evidence="1 2">ATCC 23134</strain>
    </source>
</reference>
<gene>
    <name evidence="1" type="ORF">M23134_03410</name>
</gene>
<dbReference type="AlphaFoldDB" id="A1ZMW8"/>
<keyword evidence="2" id="KW-1185">Reference proteome</keyword>
<dbReference type="EMBL" id="AAWS01000017">
    <property type="protein sequence ID" value="EAY28149.1"/>
    <property type="molecule type" value="Genomic_DNA"/>
</dbReference>
<dbReference type="PROSITE" id="PS51257">
    <property type="entry name" value="PROKAR_LIPOPROTEIN"/>
    <property type="match status" value="1"/>
</dbReference>
<comment type="caution">
    <text evidence="1">The sequence shown here is derived from an EMBL/GenBank/DDBJ whole genome shotgun (WGS) entry which is preliminary data.</text>
</comment>
<sequence length="138" mass="15877">MLMKNKVSLIFCIPIILLSSCQTKETQVQHSIQQLNQFTTQLLRKTKEKPDLITGIKDAQEYLTANKNNMRQHIELTKTTSRVQVSEKTMKAWQAAVTANLTKVETLKKVHIGQALQNEELAKQLNKLVKEYKDLLQK</sequence>